<dbReference type="GO" id="GO:0005774">
    <property type="term" value="C:vacuolar membrane"/>
    <property type="evidence" value="ECO:0007669"/>
    <property type="project" value="UniProtKB-SubCell"/>
</dbReference>
<keyword evidence="5" id="KW-0926">Vacuole</keyword>
<evidence type="ECO:0000259" key="10">
    <source>
        <dbReference type="Pfam" id="PF04389"/>
    </source>
</evidence>
<organism evidence="11 12">
    <name type="scientific">Pontibacter burrus</name>
    <dbReference type="NCBI Taxonomy" id="2704466"/>
    <lineage>
        <taxon>Bacteria</taxon>
        <taxon>Pseudomonadati</taxon>
        <taxon>Bacteroidota</taxon>
        <taxon>Cytophagia</taxon>
        <taxon>Cytophagales</taxon>
        <taxon>Hymenobacteraceae</taxon>
        <taxon>Pontibacter</taxon>
    </lineage>
</organism>
<dbReference type="GO" id="GO:0006508">
    <property type="term" value="P:proteolysis"/>
    <property type="evidence" value="ECO:0007669"/>
    <property type="project" value="InterPro"/>
</dbReference>
<dbReference type="PANTHER" id="PTHR12147">
    <property type="entry name" value="METALLOPEPTIDASE M28 FAMILY MEMBER"/>
    <property type="match status" value="1"/>
</dbReference>
<dbReference type="GO" id="GO:0008235">
    <property type="term" value="F:metalloexopeptidase activity"/>
    <property type="evidence" value="ECO:0007669"/>
    <property type="project" value="InterPro"/>
</dbReference>
<feature type="domain" description="Peptidase M28" evidence="10">
    <location>
        <begin position="106"/>
        <end position="295"/>
    </location>
</feature>
<keyword evidence="9" id="KW-0472">Membrane</keyword>
<feature type="transmembrane region" description="Helical" evidence="9">
    <location>
        <begin position="517"/>
        <end position="536"/>
    </location>
</feature>
<comment type="caution">
    <text evidence="11">The sequence shown here is derived from an EMBL/GenBank/DDBJ whole genome shotgun (WGS) entry which is preliminary data.</text>
</comment>
<dbReference type="InterPro" id="IPR007484">
    <property type="entry name" value="Peptidase_M28"/>
</dbReference>
<evidence type="ECO:0000256" key="4">
    <source>
        <dbReference type="ARBA" id="ARBA00017435"/>
    </source>
</evidence>
<keyword evidence="11" id="KW-0378">Hydrolase</keyword>
<evidence type="ECO:0000313" key="11">
    <source>
        <dbReference type="EMBL" id="NEM96621.1"/>
    </source>
</evidence>
<evidence type="ECO:0000256" key="2">
    <source>
        <dbReference type="ARBA" id="ARBA00004128"/>
    </source>
</evidence>
<dbReference type="InterPro" id="IPR045175">
    <property type="entry name" value="M28_fam"/>
</dbReference>
<comment type="similarity">
    <text evidence="3">Belongs to the peptidase M28 family.</text>
</comment>
<dbReference type="Gene3D" id="3.40.630.10">
    <property type="entry name" value="Zn peptidases"/>
    <property type="match status" value="1"/>
</dbReference>
<dbReference type="SUPFAM" id="SSF53187">
    <property type="entry name" value="Zn-dependent exopeptidases"/>
    <property type="match status" value="1"/>
</dbReference>
<comment type="function">
    <text evidence="1">May be involved in vacuolar sorting and osmoregulation.</text>
</comment>
<evidence type="ECO:0000256" key="6">
    <source>
        <dbReference type="ARBA" id="ARBA00022989"/>
    </source>
</evidence>
<keyword evidence="12" id="KW-1185">Reference proteome</keyword>
<comment type="subcellular location">
    <subcellularLocation>
        <location evidence="2">Vacuole membrane</location>
        <topology evidence="2">Multi-pass membrane protein</topology>
    </subcellularLocation>
</comment>
<feature type="transmembrane region" description="Helical" evidence="9">
    <location>
        <begin position="403"/>
        <end position="422"/>
    </location>
</feature>
<reference evidence="11 12" key="1">
    <citation type="submission" date="2020-02" db="EMBL/GenBank/DDBJ databases">
        <authorList>
            <person name="Kim M.K."/>
        </authorList>
    </citation>
    <scope>NUCLEOTIDE SEQUENCE [LARGE SCALE GENOMIC DNA]</scope>
    <source>
        <strain evidence="11 12">BT327</strain>
    </source>
</reference>
<dbReference type="RefSeq" id="WP_163912124.1">
    <property type="nucleotide sequence ID" value="NZ_JAAGWD010000001.1"/>
</dbReference>
<evidence type="ECO:0000256" key="5">
    <source>
        <dbReference type="ARBA" id="ARBA00022554"/>
    </source>
</evidence>
<keyword evidence="9" id="KW-0812">Transmembrane</keyword>
<dbReference type="AlphaFoldDB" id="A0A6B3LT20"/>
<keyword evidence="7" id="KW-0325">Glycoprotein</keyword>
<evidence type="ECO:0000256" key="8">
    <source>
        <dbReference type="ARBA" id="ARBA00031512"/>
    </source>
</evidence>
<evidence type="ECO:0000256" key="1">
    <source>
        <dbReference type="ARBA" id="ARBA00003273"/>
    </source>
</evidence>
<dbReference type="PANTHER" id="PTHR12147:SF58">
    <property type="entry name" value="VACUOLAR MEMBRANE PROTEASE"/>
    <property type="match status" value="1"/>
</dbReference>
<keyword evidence="6 9" id="KW-1133">Transmembrane helix</keyword>
<feature type="transmembrane region" description="Helical" evidence="9">
    <location>
        <begin position="485"/>
        <end position="511"/>
    </location>
</feature>
<feature type="transmembrane region" description="Helical" evidence="9">
    <location>
        <begin position="455"/>
        <end position="473"/>
    </location>
</feature>
<feature type="transmembrane region" description="Helical" evidence="9">
    <location>
        <begin position="548"/>
        <end position="565"/>
    </location>
</feature>
<evidence type="ECO:0000256" key="9">
    <source>
        <dbReference type="SAM" id="Phobius"/>
    </source>
</evidence>
<accession>A0A6B3LT20</accession>
<protein>
    <recommendedName>
        <fullName evidence="4">Vacuolar membrane protease</fullName>
    </recommendedName>
    <alternativeName>
        <fullName evidence="8">FXNA-related family protease 1</fullName>
    </alternativeName>
</protein>
<name>A0A6B3LT20_9BACT</name>
<feature type="transmembrane region" description="Helical" evidence="9">
    <location>
        <begin position="356"/>
        <end position="383"/>
    </location>
</feature>
<dbReference type="Pfam" id="PF04389">
    <property type="entry name" value="Peptidase_M28"/>
    <property type="match status" value="1"/>
</dbReference>
<dbReference type="EMBL" id="JAAGWD010000001">
    <property type="protein sequence ID" value="NEM96621.1"/>
    <property type="molecule type" value="Genomic_DNA"/>
</dbReference>
<dbReference type="Proteomes" id="UP000474777">
    <property type="component" value="Unassembled WGS sequence"/>
</dbReference>
<evidence type="ECO:0000256" key="3">
    <source>
        <dbReference type="ARBA" id="ARBA00010918"/>
    </source>
</evidence>
<feature type="transmembrane region" description="Helical" evidence="9">
    <location>
        <begin position="429"/>
        <end position="449"/>
    </location>
</feature>
<evidence type="ECO:0000256" key="7">
    <source>
        <dbReference type="ARBA" id="ARBA00023180"/>
    </source>
</evidence>
<evidence type="ECO:0000313" key="12">
    <source>
        <dbReference type="Proteomes" id="UP000474777"/>
    </source>
</evidence>
<feature type="transmembrane region" description="Helical" evidence="9">
    <location>
        <begin position="324"/>
        <end position="344"/>
    </location>
</feature>
<proteinExistence type="inferred from homology"/>
<gene>
    <name evidence="11" type="ORF">GXP69_02845</name>
</gene>
<sequence>MTFRHTAIAVFLLLAIVGLALLSIFLLMPPNPAPATAPATDFSAERAMQHVRQIAKAPHAMGTSEHARVRAYLLEQMQELGLNPQVQEAMAVNEQGTVVNAGYVYNLLGRIKGTGNGRQAILLMAHYDSQPNTLGAGDDGAGVAAILETVRALQHTGPLQQDLIVLLTDGEEYGLFGARAFMEHPWAKDVALVLNVEARGNRGPSMTFELSPQNGWVAKHFIKAAPYPFVSSLAYEIYSRMPNDTDFTIFKDAGYTGLNSAFIDGFVHYHKLSDSPENLNQGSLQHHGSNMLALVQHFGNLDLSNTKARDTVFFNFINGWVVQYPVGLNVLFVAVAALLLMVTLKTAVRKNVVTWWQVLAGTGLYLLLLLIVVGSFIPLNRFVLKLMPFSPGHNGIYSSDEFFIAYLLLALGLFMLLSWLVLRWLRLPALLLGVFVFQFALTIAMALLIPAATYLLLFPLLFGMVGMLLVLLQDLHDQPEGNWRFAFILLVAAIPAIFIYMPIIYVVFVAFSLQLPVGAIALLVLLLGLLLPLLMIIERSYSWRVVPLLPLVLLAAGMLQVARAIEAEKPTSARPLHSQVAYYLDADAGKAFWVSSSAYLDDWKKQFFTNAQIHPLTELYPHAQRPQLKNEAAPLALAPPIVQVLSDSVAGEERVLRLRLYSPRQAAHLEFIVQLDAPDAISHIALNKKTLPLTSIPASSGPVYHYRYYGLPVTKDAELDIRLQKDVPLHLLLYDHTLSLPQELIKQPMPPYIAPDQGRESNVTVVRKRYDF</sequence>